<dbReference type="EMBL" id="VJMJ01000054">
    <property type="protein sequence ID" value="KAF0740187.1"/>
    <property type="molecule type" value="Genomic_DNA"/>
</dbReference>
<proteinExistence type="predicted"/>
<comment type="caution">
    <text evidence="1">The sequence shown here is derived from an EMBL/GenBank/DDBJ whole genome shotgun (WGS) entry which is preliminary data.</text>
</comment>
<reference evidence="1 2" key="1">
    <citation type="submission" date="2019-07" db="EMBL/GenBank/DDBJ databases">
        <title>Genomics analysis of Aphanomyces spp. identifies a new class of oomycete effector associated with host adaptation.</title>
        <authorList>
            <person name="Gaulin E."/>
        </authorList>
    </citation>
    <scope>NUCLEOTIDE SEQUENCE [LARGE SCALE GENOMIC DNA]</scope>
    <source>
        <strain evidence="1 2">ATCC 201684</strain>
    </source>
</reference>
<gene>
    <name evidence="1" type="ORF">Ae201684_004418</name>
</gene>
<dbReference type="Proteomes" id="UP000481153">
    <property type="component" value="Unassembled WGS sequence"/>
</dbReference>
<name>A0A6G0XIR6_9STRA</name>
<organism evidence="1 2">
    <name type="scientific">Aphanomyces euteiches</name>
    <dbReference type="NCBI Taxonomy" id="100861"/>
    <lineage>
        <taxon>Eukaryota</taxon>
        <taxon>Sar</taxon>
        <taxon>Stramenopiles</taxon>
        <taxon>Oomycota</taxon>
        <taxon>Saprolegniomycetes</taxon>
        <taxon>Saprolegniales</taxon>
        <taxon>Verrucalvaceae</taxon>
        <taxon>Aphanomyces</taxon>
    </lineage>
</organism>
<sequence>METLSTAWTAFVQVDAIVFRCVRVHSSSSKQLEGKQEKVLHGELIAASLSEVVLITVNGASAPNASKADLSYRYVGMARRIVRVGKDADNTINADHVGVGLSGRYSDYPWKGLLSFSDLVLGVLFPFQSSNFIIDFVDDFRVQGGDFVDRRVLRGAGLFQQRDEFLQFFNAFNGILDFSAQTVVGRLQVGFQAAAFRVAVARLNVREFEVVVVVFQRINQILVLNQLSVVGKVDRFRFTLVQKTFSQNVVMGLLQAVQRLTSASIAELGTQRFPVRAQRNRGGRAELAARVLDNHTQGVHSLDKSSRKRRNDYSGIYSHPQTNRTFLNLSRQTVYNHSIIIKV</sequence>
<evidence type="ECO:0000313" key="1">
    <source>
        <dbReference type="EMBL" id="KAF0740187.1"/>
    </source>
</evidence>
<protein>
    <submittedName>
        <fullName evidence="1">Uncharacterized protein</fullName>
    </submittedName>
</protein>
<evidence type="ECO:0000313" key="2">
    <source>
        <dbReference type="Proteomes" id="UP000481153"/>
    </source>
</evidence>
<keyword evidence="2" id="KW-1185">Reference proteome</keyword>
<dbReference type="AlphaFoldDB" id="A0A6G0XIR6"/>
<accession>A0A6G0XIR6</accession>